<dbReference type="PIRSF" id="PIRSF029171">
    <property type="entry name" value="Esterase_LipA"/>
    <property type="match status" value="1"/>
</dbReference>
<gene>
    <name evidence="2" type="ORF">J1M35_01375</name>
</gene>
<dbReference type="AlphaFoldDB" id="A0A975H397"/>
<dbReference type="Pfam" id="PF03583">
    <property type="entry name" value="LIP"/>
    <property type="match status" value="1"/>
</dbReference>
<dbReference type="InterPro" id="IPR029058">
    <property type="entry name" value="AB_hydrolase_fold"/>
</dbReference>
<sequence length="394" mass="42233">MSIPFRRRALSLASLLLTLVLTACGGGDGDGDAPPPVPRGPGALLSGHYVNTFTAADIAQAMKDPESRIEGGVTPRYAVSSYRLTYTTTGQDGAAVTASGLVSVPKKAEGAASPVISYQHATTFHDNQAPANKVEAVEPPLVLASLGYIVVSPDYVGFGASKGVEHPYLTSAPTARSVLDMLAAAETWRRQNGVADNRQLFLAGYSEGGYATMAAHRAIERQNGALKAQLQAAVPGAGPYDVLKTLDEQLGRVRALLPPLGYVLDPERLASAPENVRNEVRRLLLRQMVPENGDVRYQPLFLDRYIANQREPIAADHSVHLGWAPSVPVYLFHGRGDLTVPYQASESARDAMRAAGANGVTLTDCTTPKFGHLDCVPEYFRFAIDRMGRLARDL</sequence>
<organism evidence="2 3">
    <name type="scientific">Ottowia testudinis</name>
    <dbReference type="NCBI Taxonomy" id="2816950"/>
    <lineage>
        <taxon>Bacteria</taxon>
        <taxon>Pseudomonadati</taxon>
        <taxon>Pseudomonadota</taxon>
        <taxon>Betaproteobacteria</taxon>
        <taxon>Burkholderiales</taxon>
        <taxon>Comamonadaceae</taxon>
        <taxon>Ottowia</taxon>
    </lineage>
</organism>
<dbReference type="GO" id="GO:0016042">
    <property type="term" value="P:lipid catabolic process"/>
    <property type="evidence" value="ECO:0007669"/>
    <property type="project" value="InterPro"/>
</dbReference>
<dbReference type="RefSeq" id="WP_208009352.1">
    <property type="nucleotide sequence ID" value="NZ_CP071796.1"/>
</dbReference>
<dbReference type="PROSITE" id="PS51257">
    <property type="entry name" value="PROKAR_LIPOPROTEIN"/>
    <property type="match status" value="1"/>
</dbReference>
<dbReference type="PANTHER" id="PTHR34853:SF1">
    <property type="entry name" value="LIPASE 5"/>
    <property type="match status" value="1"/>
</dbReference>
<dbReference type="PANTHER" id="PTHR34853">
    <property type="match status" value="1"/>
</dbReference>
<feature type="chain" id="PRO_5037653435" evidence="1">
    <location>
        <begin position="26"/>
        <end position="394"/>
    </location>
</feature>
<reference evidence="2" key="1">
    <citation type="submission" date="2021-03" db="EMBL/GenBank/DDBJ databases">
        <title>Ottowia sp. 27C isolated from the cloaca of a Giant Asian pond turtle (Heosemys grandis).</title>
        <authorList>
            <person name="Spergser J."/>
            <person name="Busse H.-J."/>
        </authorList>
    </citation>
    <scope>NUCLEOTIDE SEQUENCE</scope>
    <source>
        <strain evidence="2">27C</strain>
    </source>
</reference>
<evidence type="ECO:0000256" key="1">
    <source>
        <dbReference type="SAM" id="SignalP"/>
    </source>
</evidence>
<name>A0A975H397_9BURK</name>
<keyword evidence="1" id="KW-0732">Signal</keyword>
<dbReference type="Gene3D" id="3.40.50.1820">
    <property type="entry name" value="alpha/beta hydrolase"/>
    <property type="match status" value="1"/>
</dbReference>
<dbReference type="GO" id="GO:0004806">
    <property type="term" value="F:triacylglycerol lipase activity"/>
    <property type="evidence" value="ECO:0007669"/>
    <property type="project" value="InterPro"/>
</dbReference>
<dbReference type="EMBL" id="CP071796">
    <property type="protein sequence ID" value="QTD45604.1"/>
    <property type="molecule type" value="Genomic_DNA"/>
</dbReference>
<evidence type="ECO:0000313" key="3">
    <source>
        <dbReference type="Proteomes" id="UP000663903"/>
    </source>
</evidence>
<proteinExistence type="predicted"/>
<evidence type="ECO:0000313" key="2">
    <source>
        <dbReference type="EMBL" id="QTD45604.1"/>
    </source>
</evidence>
<dbReference type="InterPro" id="IPR005152">
    <property type="entry name" value="Lipase_secreted"/>
</dbReference>
<keyword evidence="3" id="KW-1185">Reference proteome</keyword>
<feature type="signal peptide" evidence="1">
    <location>
        <begin position="1"/>
        <end position="25"/>
    </location>
</feature>
<protein>
    <submittedName>
        <fullName evidence="2">Prolyl oligopeptidase family serine peptidase</fullName>
    </submittedName>
</protein>
<dbReference type="KEGG" id="otd:J1M35_01375"/>
<accession>A0A975H397</accession>
<dbReference type="Proteomes" id="UP000663903">
    <property type="component" value="Chromosome"/>
</dbReference>
<dbReference type="SUPFAM" id="SSF53474">
    <property type="entry name" value="alpha/beta-Hydrolases"/>
    <property type="match status" value="1"/>
</dbReference>